<feature type="transmembrane region" description="Helical" evidence="8">
    <location>
        <begin position="12"/>
        <end position="32"/>
    </location>
</feature>
<dbReference type="InterPro" id="IPR000515">
    <property type="entry name" value="MetI-like"/>
</dbReference>
<evidence type="ECO:0000256" key="7">
    <source>
        <dbReference type="ARBA" id="ARBA00023136"/>
    </source>
</evidence>
<evidence type="ECO:0000256" key="5">
    <source>
        <dbReference type="ARBA" id="ARBA00022692"/>
    </source>
</evidence>
<evidence type="ECO:0000313" key="11">
    <source>
        <dbReference type="Proteomes" id="UP000076967"/>
    </source>
</evidence>
<dbReference type="Pfam" id="PF00528">
    <property type="entry name" value="BPD_transp_1"/>
    <property type="match status" value="1"/>
</dbReference>
<dbReference type="Proteomes" id="UP000076967">
    <property type="component" value="Unassembled WGS sequence"/>
</dbReference>
<proteinExistence type="inferred from homology"/>
<evidence type="ECO:0000313" key="10">
    <source>
        <dbReference type="EMBL" id="OAB42200.1"/>
    </source>
</evidence>
<organism evidence="10 11">
    <name type="scientific">Paenibacillus glacialis</name>
    <dbReference type="NCBI Taxonomy" id="494026"/>
    <lineage>
        <taxon>Bacteria</taxon>
        <taxon>Bacillati</taxon>
        <taxon>Bacillota</taxon>
        <taxon>Bacilli</taxon>
        <taxon>Bacillales</taxon>
        <taxon>Paenibacillaceae</taxon>
        <taxon>Paenibacillus</taxon>
    </lineage>
</organism>
<keyword evidence="11" id="KW-1185">Reference proteome</keyword>
<evidence type="ECO:0000256" key="4">
    <source>
        <dbReference type="ARBA" id="ARBA00022475"/>
    </source>
</evidence>
<feature type="transmembrane region" description="Helical" evidence="8">
    <location>
        <begin position="98"/>
        <end position="119"/>
    </location>
</feature>
<dbReference type="Gene3D" id="1.10.3720.10">
    <property type="entry name" value="MetI-like"/>
    <property type="match status" value="1"/>
</dbReference>
<dbReference type="PROSITE" id="PS50928">
    <property type="entry name" value="ABC_TM1"/>
    <property type="match status" value="1"/>
</dbReference>
<feature type="transmembrane region" description="Helical" evidence="8">
    <location>
        <begin position="246"/>
        <end position="267"/>
    </location>
</feature>
<keyword evidence="4" id="KW-1003">Cell membrane</keyword>
<dbReference type="GO" id="GO:0055085">
    <property type="term" value="P:transmembrane transport"/>
    <property type="evidence" value="ECO:0007669"/>
    <property type="project" value="InterPro"/>
</dbReference>
<keyword evidence="3 8" id="KW-0813">Transport</keyword>
<dbReference type="InterPro" id="IPR035906">
    <property type="entry name" value="MetI-like_sf"/>
</dbReference>
<dbReference type="PANTHER" id="PTHR42929">
    <property type="entry name" value="INNER MEMBRANE ABC TRANSPORTER PERMEASE PROTEIN YDCU-RELATED-RELATED"/>
    <property type="match status" value="1"/>
</dbReference>
<feature type="transmembrane region" description="Helical" evidence="8">
    <location>
        <begin position="60"/>
        <end position="86"/>
    </location>
</feature>
<dbReference type="STRING" id="494026.PGLA_12880"/>
<dbReference type="AlphaFoldDB" id="A0A168KM54"/>
<keyword evidence="5 8" id="KW-0812">Transmembrane</keyword>
<comment type="caution">
    <text evidence="10">The sequence shown here is derived from an EMBL/GenBank/DDBJ whole genome shotgun (WGS) entry which is preliminary data.</text>
</comment>
<evidence type="ECO:0000256" key="2">
    <source>
        <dbReference type="ARBA" id="ARBA00007069"/>
    </source>
</evidence>
<keyword evidence="7 8" id="KW-0472">Membrane</keyword>
<evidence type="ECO:0000259" key="9">
    <source>
        <dbReference type="PROSITE" id="PS50928"/>
    </source>
</evidence>
<dbReference type="RefSeq" id="WP_068533304.1">
    <property type="nucleotide sequence ID" value="NZ_LVJH01000022.1"/>
</dbReference>
<dbReference type="OrthoDB" id="9807047at2"/>
<dbReference type="SUPFAM" id="SSF161098">
    <property type="entry name" value="MetI-like"/>
    <property type="match status" value="1"/>
</dbReference>
<gene>
    <name evidence="10" type="ORF">PGLA_12880</name>
</gene>
<feature type="transmembrane region" description="Helical" evidence="8">
    <location>
        <begin position="148"/>
        <end position="169"/>
    </location>
</feature>
<feature type="domain" description="ABC transmembrane type-1" evidence="9">
    <location>
        <begin position="61"/>
        <end position="267"/>
    </location>
</feature>
<dbReference type="GO" id="GO:0005886">
    <property type="term" value="C:plasma membrane"/>
    <property type="evidence" value="ECO:0007669"/>
    <property type="project" value="UniProtKB-SubCell"/>
</dbReference>
<comment type="subcellular location">
    <subcellularLocation>
        <location evidence="1 8">Cell membrane</location>
        <topology evidence="1 8">Multi-pass membrane protein</topology>
    </subcellularLocation>
</comment>
<keyword evidence="6 8" id="KW-1133">Transmembrane helix</keyword>
<evidence type="ECO:0000256" key="3">
    <source>
        <dbReference type="ARBA" id="ARBA00022448"/>
    </source>
</evidence>
<accession>A0A168KM54</accession>
<feature type="transmembrane region" description="Helical" evidence="8">
    <location>
        <begin position="208"/>
        <end position="226"/>
    </location>
</feature>
<comment type="similarity">
    <text evidence="2">Belongs to the binding-protein-dependent transport system permease family. CysTW subfamily.</text>
</comment>
<evidence type="ECO:0000256" key="1">
    <source>
        <dbReference type="ARBA" id="ARBA00004651"/>
    </source>
</evidence>
<sequence>MNKSKWFFTPVLLWLGLFLIVPMLIVVVMSFMERDTLGNVVYNFSWDGYKTFWDSLYLGIYWDTIVLSITTTVICLVVSYPLAYYLANSSPRVQNWGLILITIPFWINFLIRTYAWVLLLRTQGVVNSLLIHFGWIDEPLQMLYTKGAVLLGMVYNFIPFMVLPLYVAIEQIDRRLLDAASDLGASRWKAFWHIALPQSKTGIMTGSVLVFVSTAGMFVVTDILGGSKSSMISNIIQSQFLGARNWPFGSALSVIFVLTSLVLIVLFSRVMKSRSDRTKEEGNI</sequence>
<name>A0A168KM54_9BACL</name>
<reference evidence="10 11" key="1">
    <citation type="submission" date="2016-03" db="EMBL/GenBank/DDBJ databases">
        <title>Draft genome sequence of Paenibacillus glacialis DSM 22343.</title>
        <authorList>
            <person name="Shin S.-K."/>
            <person name="Yi H."/>
        </authorList>
    </citation>
    <scope>NUCLEOTIDE SEQUENCE [LARGE SCALE GENOMIC DNA]</scope>
    <source>
        <strain evidence="10 11">DSM 22343</strain>
    </source>
</reference>
<dbReference type="CDD" id="cd06261">
    <property type="entry name" value="TM_PBP2"/>
    <property type="match status" value="1"/>
</dbReference>
<evidence type="ECO:0000256" key="6">
    <source>
        <dbReference type="ARBA" id="ARBA00022989"/>
    </source>
</evidence>
<dbReference type="PANTHER" id="PTHR42929:SF1">
    <property type="entry name" value="INNER MEMBRANE ABC TRANSPORTER PERMEASE PROTEIN YDCU-RELATED"/>
    <property type="match status" value="1"/>
</dbReference>
<evidence type="ECO:0000256" key="8">
    <source>
        <dbReference type="RuleBase" id="RU363032"/>
    </source>
</evidence>
<dbReference type="EMBL" id="LVJH01000022">
    <property type="protein sequence ID" value="OAB42200.1"/>
    <property type="molecule type" value="Genomic_DNA"/>
</dbReference>
<protein>
    <submittedName>
        <fullName evidence="10">ABC transporter permease</fullName>
    </submittedName>
</protein>